<dbReference type="GO" id="GO:0042144">
    <property type="term" value="P:vacuole fusion, non-autophagic"/>
    <property type="evidence" value="ECO:0007669"/>
    <property type="project" value="TreeGrafter"/>
</dbReference>
<dbReference type="GO" id="GO:0016197">
    <property type="term" value="P:endosomal transport"/>
    <property type="evidence" value="ECO:0007669"/>
    <property type="project" value="TreeGrafter"/>
</dbReference>
<name>A0A9Q0SPY7_SALPP</name>
<dbReference type="InterPro" id="IPR006926">
    <property type="entry name" value="Vps16_N"/>
</dbReference>
<feature type="domain" description="Vps16 N-terminal" evidence="1">
    <location>
        <begin position="2"/>
        <end position="91"/>
    </location>
</feature>
<sequence>MEYVQRDPDSTVSIFKIGSTSPASLLFDALNHFDRRSAKAGENLRLISASLPEAVEACIDAAGHEFDVSHQRTLLRAASYGEAFYRNFNHNCIQERCQNLRVLNAVRDSEIGIPLSIEQYKLLSVPVLVGRLINAHNIFLHCGYQNT</sequence>
<dbReference type="GO" id="GO:0006886">
    <property type="term" value="P:intracellular protein transport"/>
    <property type="evidence" value="ECO:0007669"/>
    <property type="project" value="InterPro"/>
</dbReference>
<dbReference type="GO" id="GO:0005768">
    <property type="term" value="C:endosome"/>
    <property type="evidence" value="ECO:0007669"/>
    <property type="project" value="TreeGrafter"/>
</dbReference>
<dbReference type="PANTHER" id="PTHR12811:SF0">
    <property type="entry name" value="VACUOLAR PROTEIN SORTING-ASSOCIATED PROTEIN 16 HOMOLOG"/>
    <property type="match status" value="1"/>
</dbReference>
<proteinExistence type="predicted"/>
<organism evidence="2 3">
    <name type="scientific">Salix purpurea</name>
    <name type="common">Purple osier willow</name>
    <dbReference type="NCBI Taxonomy" id="77065"/>
    <lineage>
        <taxon>Eukaryota</taxon>
        <taxon>Viridiplantae</taxon>
        <taxon>Streptophyta</taxon>
        <taxon>Embryophyta</taxon>
        <taxon>Tracheophyta</taxon>
        <taxon>Spermatophyta</taxon>
        <taxon>Magnoliopsida</taxon>
        <taxon>eudicotyledons</taxon>
        <taxon>Gunneridae</taxon>
        <taxon>Pentapetalae</taxon>
        <taxon>rosids</taxon>
        <taxon>fabids</taxon>
        <taxon>Malpighiales</taxon>
        <taxon>Salicaceae</taxon>
        <taxon>Saliceae</taxon>
        <taxon>Salix</taxon>
    </lineage>
</organism>
<accession>A0A9Q0SPY7</accession>
<dbReference type="Proteomes" id="UP001151532">
    <property type="component" value="Chromosome 2"/>
</dbReference>
<reference evidence="2" key="2">
    <citation type="journal article" date="2023" name="Int. J. Mol. Sci.">
        <title>De Novo Assembly and Annotation of 11 Diverse Shrub Willow (Salix) Genomes Reveals Novel Gene Organization in Sex-Linked Regions.</title>
        <authorList>
            <person name="Hyden B."/>
            <person name="Feng K."/>
            <person name="Yates T.B."/>
            <person name="Jawdy S."/>
            <person name="Cereghino C."/>
            <person name="Smart L.B."/>
            <person name="Muchero W."/>
        </authorList>
    </citation>
    <scope>NUCLEOTIDE SEQUENCE</scope>
    <source>
        <tissue evidence="2">Shoot tip</tissue>
    </source>
</reference>
<evidence type="ECO:0000313" key="2">
    <source>
        <dbReference type="EMBL" id="KAJ6685128.1"/>
    </source>
</evidence>
<dbReference type="PANTHER" id="PTHR12811">
    <property type="entry name" value="VACUOLAR PROTEIN SORTING VPS16"/>
    <property type="match status" value="1"/>
</dbReference>
<evidence type="ECO:0000313" key="3">
    <source>
        <dbReference type="Proteomes" id="UP001151532"/>
    </source>
</evidence>
<dbReference type="InterPro" id="IPR016534">
    <property type="entry name" value="VPS16"/>
</dbReference>
<protein>
    <submittedName>
        <fullName evidence="2">VACUOLAR PROTEIN SORTING VPS16</fullName>
    </submittedName>
</protein>
<evidence type="ECO:0000259" key="1">
    <source>
        <dbReference type="Pfam" id="PF04841"/>
    </source>
</evidence>
<dbReference type="EMBL" id="JAPFFK010000019">
    <property type="protein sequence ID" value="KAJ6685128.1"/>
    <property type="molecule type" value="Genomic_DNA"/>
</dbReference>
<comment type="caution">
    <text evidence="2">The sequence shown here is derived from an EMBL/GenBank/DDBJ whole genome shotgun (WGS) entry which is preliminary data.</text>
</comment>
<dbReference type="Pfam" id="PF04841">
    <property type="entry name" value="Vps16_N"/>
    <property type="match status" value="1"/>
</dbReference>
<dbReference type="GO" id="GO:0003779">
    <property type="term" value="F:actin binding"/>
    <property type="evidence" value="ECO:0007669"/>
    <property type="project" value="TreeGrafter"/>
</dbReference>
<reference evidence="2" key="1">
    <citation type="submission" date="2022-11" db="EMBL/GenBank/DDBJ databases">
        <authorList>
            <person name="Hyden B.L."/>
            <person name="Feng K."/>
            <person name="Yates T."/>
            <person name="Jawdy S."/>
            <person name="Smart L.B."/>
            <person name="Muchero W."/>
        </authorList>
    </citation>
    <scope>NUCLEOTIDE SEQUENCE</scope>
    <source>
        <tissue evidence="2">Shoot tip</tissue>
    </source>
</reference>
<keyword evidence="3" id="KW-1185">Reference proteome</keyword>
<dbReference type="GO" id="GO:0030897">
    <property type="term" value="C:HOPS complex"/>
    <property type="evidence" value="ECO:0007669"/>
    <property type="project" value="TreeGrafter"/>
</dbReference>
<dbReference type="OrthoDB" id="1739726at2759"/>
<dbReference type="GO" id="GO:0005765">
    <property type="term" value="C:lysosomal membrane"/>
    <property type="evidence" value="ECO:0007669"/>
    <property type="project" value="TreeGrafter"/>
</dbReference>
<gene>
    <name evidence="2" type="ORF">OIU79_015245</name>
</gene>
<dbReference type="AlphaFoldDB" id="A0A9Q0SPY7"/>